<dbReference type="PIRSF" id="PIRSF000906">
    <property type="entry name" value="FBPtase_Bacill"/>
    <property type="match status" value="1"/>
</dbReference>
<dbReference type="EC" id="3.1.3.11" evidence="4"/>
<proteinExistence type="inferred from homology"/>
<sequence>MQDKRYLEQLSVQFPTANDAAMEIINLSSILYLPKGTEHFITDIHGEYESFLHILKNGSGSIRKKIDEEFKNSLSTKEKKSLATLIYYPEQKLSLVEATEEELDDWYKTTIYRLVRVNRRITSKYSRSRVRRALPKDYAYVIEELLNEKEEVQDKEAYYNGIISAIIATNRARSFVIAFCNVIQRLAVDRIHILGDIFDRGPGAHVIMDTLLTYDNVDFQWGNHDICWIGAASGSLACIASVVRISAKYGNFNTIEGGYGINLLPLAKFALDTYAGDPCECFRITGSQSYDPYDPDMDRKIHKAITIILFKLEGQLIARHPEYHMEQRRLLDKIDFENKTVTIDGKSYPLDDCNFPTIDPADPYRLSEGEEVVMQKLKASFTGSEKLQRHISFLFARGSMYLPCNGNLLYHGCVPLEENGSFKEVQVGTETYHGRALFEKLEEWVRKGYYLPEGEERRFGQDTMWFLWANENSPLYGKERMTTFERYFVKDPSCYYEAKSAYYKYLDNDKVITSILNEFGLDGSNPSAHIINGHMPVHLKSGETPIKCGGRVLMIDGGMSRPYQRETGIAGYTLVSNSYGMRLVAYEPFSSTEDAIRNETDIHSATEVVQKTSDRLSIRDTDEGRHMQTRIEELTELLDAYRLGVIRERITPL</sequence>
<dbReference type="GO" id="GO:0006094">
    <property type="term" value="P:gluconeogenesis"/>
    <property type="evidence" value="ECO:0007669"/>
    <property type="project" value="UniProtKB-UniRule"/>
</dbReference>
<dbReference type="Gene3D" id="3.60.21.10">
    <property type="match status" value="1"/>
</dbReference>
<name>A0A9D2K0Q9_9FIRM</name>
<comment type="catalytic activity">
    <reaction evidence="4">
        <text>beta-D-fructose 1,6-bisphosphate + H2O = beta-D-fructose 6-phosphate + phosphate</text>
        <dbReference type="Rhea" id="RHEA:11064"/>
        <dbReference type="ChEBI" id="CHEBI:15377"/>
        <dbReference type="ChEBI" id="CHEBI:32966"/>
        <dbReference type="ChEBI" id="CHEBI:43474"/>
        <dbReference type="ChEBI" id="CHEBI:57634"/>
        <dbReference type="EC" id="3.1.3.11"/>
    </reaction>
</comment>
<keyword evidence="2 4" id="KW-0464">Manganese</keyword>
<dbReference type="AlphaFoldDB" id="A0A9D2K0Q9"/>
<evidence type="ECO:0000256" key="2">
    <source>
        <dbReference type="ARBA" id="ARBA00023211"/>
    </source>
</evidence>
<protein>
    <recommendedName>
        <fullName evidence="4">Fructose-1,6-bisphosphatase class 3</fullName>
        <shortName evidence="4">FBPase class 3</shortName>
        <ecNumber evidence="4">3.1.3.11</ecNumber>
    </recommendedName>
    <alternativeName>
        <fullName evidence="4">D-fructose-1,6-bisphosphate 1-phosphohydrolase class 3</fullName>
    </alternativeName>
</protein>
<dbReference type="EMBL" id="DXBB01000125">
    <property type="protein sequence ID" value="HIZ73553.1"/>
    <property type="molecule type" value="Genomic_DNA"/>
</dbReference>
<evidence type="ECO:0000313" key="5">
    <source>
        <dbReference type="EMBL" id="HIZ73553.1"/>
    </source>
</evidence>
<dbReference type="GO" id="GO:0042132">
    <property type="term" value="F:fructose 1,6-bisphosphate 1-phosphatase activity"/>
    <property type="evidence" value="ECO:0007669"/>
    <property type="project" value="UniProtKB-UniRule"/>
</dbReference>
<dbReference type="SUPFAM" id="SSF56300">
    <property type="entry name" value="Metallo-dependent phosphatases"/>
    <property type="match status" value="1"/>
</dbReference>
<reference evidence="5" key="1">
    <citation type="journal article" date="2021" name="PeerJ">
        <title>Extensive microbial diversity within the chicken gut microbiome revealed by metagenomics and culture.</title>
        <authorList>
            <person name="Gilroy R."/>
            <person name="Ravi A."/>
            <person name="Getino M."/>
            <person name="Pursley I."/>
            <person name="Horton D.L."/>
            <person name="Alikhan N.F."/>
            <person name="Baker D."/>
            <person name="Gharbi K."/>
            <person name="Hall N."/>
            <person name="Watson M."/>
            <person name="Adriaenssens E.M."/>
            <person name="Foster-Nyarko E."/>
            <person name="Jarju S."/>
            <person name="Secka A."/>
            <person name="Antonio M."/>
            <person name="Oren A."/>
            <person name="Chaudhuri R.R."/>
            <person name="La Ragione R."/>
            <person name="Hildebrand F."/>
            <person name="Pallen M.J."/>
        </authorList>
    </citation>
    <scope>NUCLEOTIDE SEQUENCE</scope>
    <source>
        <strain evidence="5">ChiW7-2402</strain>
    </source>
</reference>
<dbReference type="Proteomes" id="UP000824102">
    <property type="component" value="Unassembled WGS sequence"/>
</dbReference>
<comment type="caution">
    <text evidence="5">The sequence shown here is derived from an EMBL/GenBank/DDBJ whole genome shotgun (WGS) entry which is preliminary data.</text>
</comment>
<organism evidence="5 6">
    <name type="scientific">Candidatus Gallimonas intestinavium</name>
    <dbReference type="NCBI Taxonomy" id="2838603"/>
    <lineage>
        <taxon>Bacteria</taxon>
        <taxon>Bacillati</taxon>
        <taxon>Bacillota</taxon>
        <taxon>Clostridia</taxon>
        <taxon>Candidatus Gallimonas</taxon>
    </lineage>
</organism>
<reference evidence="5" key="2">
    <citation type="submission" date="2021-04" db="EMBL/GenBank/DDBJ databases">
        <authorList>
            <person name="Gilroy R."/>
        </authorList>
    </citation>
    <scope>NUCLEOTIDE SEQUENCE</scope>
    <source>
        <strain evidence="5">ChiW7-2402</strain>
    </source>
</reference>
<dbReference type="Pfam" id="PF06874">
    <property type="entry name" value="FBPase_2"/>
    <property type="match status" value="1"/>
</dbReference>
<comment type="cofactor">
    <cofactor evidence="4">
        <name>Mn(2+)</name>
        <dbReference type="ChEBI" id="CHEBI:29035"/>
    </cofactor>
</comment>
<evidence type="ECO:0000256" key="3">
    <source>
        <dbReference type="ARBA" id="ARBA00023277"/>
    </source>
</evidence>
<dbReference type="InterPro" id="IPR009164">
    <property type="entry name" value="FBPtase_class3"/>
</dbReference>
<evidence type="ECO:0000256" key="4">
    <source>
        <dbReference type="HAMAP-Rule" id="MF_01854"/>
    </source>
</evidence>
<keyword evidence="1 4" id="KW-0378">Hydrolase</keyword>
<evidence type="ECO:0000313" key="6">
    <source>
        <dbReference type="Proteomes" id="UP000824102"/>
    </source>
</evidence>
<comment type="similarity">
    <text evidence="4">Belongs to the FBPase class 3 family.</text>
</comment>
<evidence type="ECO:0000256" key="1">
    <source>
        <dbReference type="ARBA" id="ARBA00022801"/>
    </source>
</evidence>
<dbReference type="HAMAP" id="MF_01854">
    <property type="entry name" value="FBPase_class3"/>
    <property type="match status" value="1"/>
</dbReference>
<comment type="pathway">
    <text evidence="4">Carbohydrate biosynthesis; gluconeogenesis.</text>
</comment>
<keyword evidence="3 4" id="KW-0119">Carbohydrate metabolism</keyword>
<dbReference type="InterPro" id="IPR029052">
    <property type="entry name" value="Metallo-depent_PP-like"/>
</dbReference>
<gene>
    <name evidence="4" type="primary">fbp</name>
    <name evidence="5" type="ORF">H9964_08235</name>
</gene>
<accession>A0A9D2K0Q9</accession>